<evidence type="ECO:0000256" key="6">
    <source>
        <dbReference type="ARBA" id="ARBA00023034"/>
    </source>
</evidence>
<dbReference type="eggNOG" id="KOG4651">
    <property type="taxonomic scope" value="Eukaryota"/>
</dbReference>
<gene>
    <name evidence="10" type="ORF">DAPPUDRAFT_49296</name>
</gene>
<keyword evidence="8 9" id="KW-0325">Glycoprotein</keyword>
<dbReference type="EC" id="2.8.2.-" evidence="9"/>
<evidence type="ECO:0000256" key="8">
    <source>
        <dbReference type="ARBA" id="ARBA00023180"/>
    </source>
</evidence>
<dbReference type="GO" id="GO:0008146">
    <property type="term" value="F:sulfotransferase activity"/>
    <property type="evidence" value="ECO:0000318"/>
    <property type="project" value="GO_Central"/>
</dbReference>
<dbReference type="InterPro" id="IPR018011">
    <property type="entry name" value="Carb_sulfotrans_8-10"/>
</dbReference>
<dbReference type="OMA" id="EWRNGEN"/>
<protein>
    <recommendedName>
        <fullName evidence="9">Carbohydrate sulfotransferase</fullName>
        <ecNumber evidence="9">2.8.2.-</ecNumber>
    </recommendedName>
</protein>
<evidence type="ECO:0000256" key="2">
    <source>
        <dbReference type="ARBA" id="ARBA00006339"/>
    </source>
</evidence>
<accession>E9GEK3</accession>
<evidence type="ECO:0000256" key="5">
    <source>
        <dbReference type="ARBA" id="ARBA00022989"/>
    </source>
</evidence>
<dbReference type="Pfam" id="PF03567">
    <property type="entry name" value="Sulfotransfer_2"/>
    <property type="match status" value="1"/>
</dbReference>
<evidence type="ECO:0000313" key="11">
    <source>
        <dbReference type="Proteomes" id="UP000000305"/>
    </source>
</evidence>
<dbReference type="KEGG" id="dpx:DAPPUDRAFT_49296"/>
<dbReference type="EMBL" id="GL732540">
    <property type="protein sequence ID" value="EFX82280.1"/>
    <property type="molecule type" value="Genomic_DNA"/>
</dbReference>
<dbReference type="GO" id="GO:0016051">
    <property type="term" value="P:carbohydrate biosynthetic process"/>
    <property type="evidence" value="ECO:0007669"/>
    <property type="project" value="InterPro"/>
</dbReference>
<evidence type="ECO:0000256" key="1">
    <source>
        <dbReference type="ARBA" id="ARBA00004323"/>
    </source>
</evidence>
<dbReference type="PhylomeDB" id="E9GEK3"/>
<comment type="subcellular location">
    <subcellularLocation>
        <location evidence="1 9">Golgi apparatus membrane</location>
        <topology evidence="1 9">Single-pass type II membrane protein</topology>
    </subcellularLocation>
</comment>
<keyword evidence="9" id="KW-0119">Carbohydrate metabolism</keyword>
<comment type="similarity">
    <text evidence="2 9">Belongs to the sulfotransferase 2 family.</text>
</comment>
<dbReference type="InterPro" id="IPR005331">
    <property type="entry name" value="Sulfotransferase"/>
</dbReference>
<keyword evidence="9" id="KW-0735">Signal-anchor</keyword>
<name>E9GEK3_DAPPU</name>
<keyword evidence="5" id="KW-1133">Transmembrane helix</keyword>
<keyword evidence="6 9" id="KW-0333">Golgi apparatus</keyword>
<dbReference type="PANTHER" id="PTHR12137">
    <property type="entry name" value="CARBOHYDRATE SULFOTRANSFERASE"/>
    <property type="match status" value="1"/>
</dbReference>
<dbReference type="PANTHER" id="PTHR12137:SF54">
    <property type="entry name" value="CARBOHYDRATE SULFOTRANSFERASE"/>
    <property type="match status" value="1"/>
</dbReference>
<reference evidence="10 11" key="1">
    <citation type="journal article" date="2011" name="Science">
        <title>The ecoresponsive genome of Daphnia pulex.</title>
        <authorList>
            <person name="Colbourne J.K."/>
            <person name="Pfrender M.E."/>
            <person name="Gilbert D."/>
            <person name="Thomas W.K."/>
            <person name="Tucker A."/>
            <person name="Oakley T.H."/>
            <person name="Tokishita S."/>
            <person name="Aerts A."/>
            <person name="Arnold G.J."/>
            <person name="Basu M.K."/>
            <person name="Bauer D.J."/>
            <person name="Caceres C.E."/>
            <person name="Carmel L."/>
            <person name="Casola C."/>
            <person name="Choi J.H."/>
            <person name="Detter J.C."/>
            <person name="Dong Q."/>
            <person name="Dusheyko S."/>
            <person name="Eads B.D."/>
            <person name="Frohlich T."/>
            <person name="Geiler-Samerotte K.A."/>
            <person name="Gerlach D."/>
            <person name="Hatcher P."/>
            <person name="Jogdeo S."/>
            <person name="Krijgsveld J."/>
            <person name="Kriventseva E.V."/>
            <person name="Kultz D."/>
            <person name="Laforsch C."/>
            <person name="Lindquist E."/>
            <person name="Lopez J."/>
            <person name="Manak J.R."/>
            <person name="Muller J."/>
            <person name="Pangilinan J."/>
            <person name="Patwardhan R.P."/>
            <person name="Pitluck S."/>
            <person name="Pritham E.J."/>
            <person name="Rechtsteiner A."/>
            <person name="Rho M."/>
            <person name="Rogozin I.B."/>
            <person name="Sakarya O."/>
            <person name="Salamov A."/>
            <person name="Schaack S."/>
            <person name="Shapiro H."/>
            <person name="Shiga Y."/>
            <person name="Skalitzky C."/>
            <person name="Smith Z."/>
            <person name="Souvorov A."/>
            <person name="Sung W."/>
            <person name="Tang Z."/>
            <person name="Tsuchiya D."/>
            <person name="Tu H."/>
            <person name="Vos H."/>
            <person name="Wang M."/>
            <person name="Wolf Y.I."/>
            <person name="Yamagata H."/>
            <person name="Yamada T."/>
            <person name="Ye Y."/>
            <person name="Shaw J.R."/>
            <person name="Andrews J."/>
            <person name="Crease T.J."/>
            <person name="Tang H."/>
            <person name="Lucas S.M."/>
            <person name="Robertson H.M."/>
            <person name="Bork P."/>
            <person name="Koonin E.V."/>
            <person name="Zdobnov E.M."/>
            <person name="Grigoriev I.V."/>
            <person name="Lynch M."/>
            <person name="Boore J.L."/>
        </authorList>
    </citation>
    <scope>NUCLEOTIDE SEQUENCE [LARGE SCALE GENOMIC DNA]</scope>
</reference>
<dbReference type="InParanoid" id="E9GEK3"/>
<evidence type="ECO:0000313" key="10">
    <source>
        <dbReference type="EMBL" id="EFX82280.1"/>
    </source>
</evidence>
<dbReference type="GO" id="GO:0000139">
    <property type="term" value="C:Golgi membrane"/>
    <property type="evidence" value="ECO:0007669"/>
    <property type="project" value="UniProtKB-SubCell"/>
</dbReference>
<keyword evidence="11" id="KW-1185">Reference proteome</keyword>
<dbReference type="HOGENOM" id="CLU_043398_0_0_1"/>
<keyword evidence="4" id="KW-0812">Transmembrane</keyword>
<evidence type="ECO:0000256" key="7">
    <source>
        <dbReference type="ARBA" id="ARBA00023136"/>
    </source>
</evidence>
<organism evidence="10 11">
    <name type="scientific">Daphnia pulex</name>
    <name type="common">Water flea</name>
    <dbReference type="NCBI Taxonomy" id="6669"/>
    <lineage>
        <taxon>Eukaryota</taxon>
        <taxon>Metazoa</taxon>
        <taxon>Ecdysozoa</taxon>
        <taxon>Arthropoda</taxon>
        <taxon>Crustacea</taxon>
        <taxon>Branchiopoda</taxon>
        <taxon>Diplostraca</taxon>
        <taxon>Cladocera</taxon>
        <taxon>Anomopoda</taxon>
        <taxon>Daphniidae</taxon>
        <taxon>Daphnia</taxon>
    </lineage>
</organism>
<dbReference type="OrthoDB" id="2019940at2759"/>
<keyword evidence="3 9" id="KW-0808">Transferase</keyword>
<evidence type="ECO:0000256" key="9">
    <source>
        <dbReference type="RuleBase" id="RU364020"/>
    </source>
</evidence>
<evidence type="ECO:0000256" key="4">
    <source>
        <dbReference type="ARBA" id="ARBA00022692"/>
    </source>
</evidence>
<evidence type="ECO:0000256" key="3">
    <source>
        <dbReference type="ARBA" id="ARBA00022679"/>
    </source>
</evidence>
<sequence length="264" mass="30812">MLTTVAANNNQTKRIAPVRFRVEDRHRVLFCFVPKVASRNLVRLMLILARAVETNDLSAVPKPKVFAENPMRILYAKTLNDTVKNGAGDFFKFLFVRHPFERLVSAYQDKLGINDPIYHKMVGKVIVRKVRKNPSRLSLEMGNDVTFPEFVTFIIDEWRNGENPLDIHWRPIFDLCLPCEMQFDFIGKFETLNRDVDFLLRKLNETDLVGLFTGQPKAQTTSSLWKESMNQISHQQLSELNRIYADDFRLFGYPYYYNGKESLH</sequence>
<keyword evidence="7" id="KW-0472">Membrane</keyword>
<dbReference type="AlphaFoldDB" id="E9GEK3"/>
<dbReference type="Proteomes" id="UP000000305">
    <property type="component" value="Unassembled WGS sequence"/>
</dbReference>
<proteinExistence type="inferred from homology"/>